<dbReference type="AlphaFoldDB" id="A0A517NWL7"/>
<protein>
    <submittedName>
        <fullName evidence="1">Uncharacterized protein</fullName>
    </submittedName>
</protein>
<proteinExistence type="predicted"/>
<reference evidence="1 2" key="1">
    <citation type="submission" date="2019-02" db="EMBL/GenBank/DDBJ databases">
        <title>Deep-cultivation of Planctomycetes and their phenomic and genomic characterization uncovers novel biology.</title>
        <authorList>
            <person name="Wiegand S."/>
            <person name="Jogler M."/>
            <person name="Boedeker C."/>
            <person name="Pinto D."/>
            <person name="Vollmers J."/>
            <person name="Rivas-Marin E."/>
            <person name="Kohn T."/>
            <person name="Peeters S.H."/>
            <person name="Heuer A."/>
            <person name="Rast P."/>
            <person name="Oberbeckmann S."/>
            <person name="Bunk B."/>
            <person name="Jeske O."/>
            <person name="Meyerdierks A."/>
            <person name="Storesund J.E."/>
            <person name="Kallscheuer N."/>
            <person name="Luecker S."/>
            <person name="Lage O.M."/>
            <person name="Pohl T."/>
            <person name="Merkel B.J."/>
            <person name="Hornburger P."/>
            <person name="Mueller R.-W."/>
            <person name="Bruemmer F."/>
            <person name="Labrenz M."/>
            <person name="Spormann A.M."/>
            <person name="Op den Camp H."/>
            <person name="Overmann J."/>
            <person name="Amann R."/>
            <person name="Jetten M.S.M."/>
            <person name="Mascher T."/>
            <person name="Medema M.H."/>
            <person name="Devos D.P."/>
            <person name="Kaster A.-K."/>
            <person name="Ovreas L."/>
            <person name="Rohde M."/>
            <person name="Galperin M.Y."/>
            <person name="Jogler C."/>
        </authorList>
    </citation>
    <scope>NUCLEOTIDE SEQUENCE [LARGE SCALE GENOMIC DNA]</scope>
    <source>
        <strain evidence="1 2">K23_9</strain>
    </source>
</reference>
<name>A0A517NWL7_9BACT</name>
<evidence type="ECO:0000313" key="2">
    <source>
        <dbReference type="Proteomes" id="UP000319817"/>
    </source>
</evidence>
<organism evidence="1 2">
    <name type="scientific">Stieleria marina</name>
    <dbReference type="NCBI Taxonomy" id="1930275"/>
    <lineage>
        <taxon>Bacteria</taxon>
        <taxon>Pseudomonadati</taxon>
        <taxon>Planctomycetota</taxon>
        <taxon>Planctomycetia</taxon>
        <taxon>Pirellulales</taxon>
        <taxon>Pirellulaceae</taxon>
        <taxon>Stieleria</taxon>
    </lineage>
</organism>
<evidence type="ECO:0000313" key="1">
    <source>
        <dbReference type="EMBL" id="QDT11514.1"/>
    </source>
</evidence>
<dbReference type="EMBL" id="CP036526">
    <property type="protein sequence ID" value="QDT11514.1"/>
    <property type="molecule type" value="Genomic_DNA"/>
</dbReference>
<gene>
    <name evidence="1" type="ORF">K239x_35120</name>
</gene>
<accession>A0A517NWL7</accession>
<sequence>MTQSIATVATGAARVDCRVVWVVITQTTRKAGVDRDSGRGFPAKSGSILGSFAEPGLRAATNRSRRSRAWC</sequence>
<dbReference type="Proteomes" id="UP000319817">
    <property type="component" value="Chromosome"/>
</dbReference>
<keyword evidence="2" id="KW-1185">Reference proteome</keyword>